<name>A0A7W9EWL4_9SPHN</name>
<reference evidence="1 2" key="1">
    <citation type="submission" date="2020-08" db="EMBL/GenBank/DDBJ databases">
        <title>Genomic Encyclopedia of Type Strains, Phase IV (KMG-IV): sequencing the most valuable type-strain genomes for metagenomic binning, comparative biology and taxonomic classification.</title>
        <authorList>
            <person name="Goeker M."/>
        </authorList>
    </citation>
    <scope>NUCLEOTIDE SEQUENCE [LARGE SCALE GENOMIC DNA]</scope>
    <source>
        <strain evidence="1 2">DSM 100044</strain>
    </source>
</reference>
<dbReference type="EMBL" id="JACIJK010000008">
    <property type="protein sequence ID" value="MBB5715837.1"/>
    <property type="molecule type" value="Genomic_DNA"/>
</dbReference>
<sequence>MIPSDMWQMLIRIETATARSETKIDGLSEKLGVIGRVDDHERKLEEIAAKMAQRELMVVEYQGVKADVAELKAWRSTQDGTVQGLGLGWKLLAAAFAFLGGAGTLFGVQSLAHPKQVLESKATVERSISVPAQSGPR</sequence>
<comment type="caution">
    <text evidence="1">The sequence shown here is derived from an EMBL/GenBank/DDBJ whole genome shotgun (WGS) entry which is preliminary data.</text>
</comment>
<accession>A0A7W9EWL4</accession>
<dbReference type="RefSeq" id="WP_184058570.1">
    <property type="nucleotide sequence ID" value="NZ_JACIJK010000008.1"/>
</dbReference>
<dbReference type="AlphaFoldDB" id="A0A7W9EWL4"/>
<protein>
    <submittedName>
        <fullName evidence="1">Uncharacterized protein</fullName>
    </submittedName>
</protein>
<organism evidence="1 2">
    <name type="scientific">Sphingomonas aerophila</name>
    <dbReference type="NCBI Taxonomy" id="1344948"/>
    <lineage>
        <taxon>Bacteria</taxon>
        <taxon>Pseudomonadati</taxon>
        <taxon>Pseudomonadota</taxon>
        <taxon>Alphaproteobacteria</taxon>
        <taxon>Sphingomonadales</taxon>
        <taxon>Sphingomonadaceae</taxon>
        <taxon>Sphingomonas</taxon>
    </lineage>
</organism>
<evidence type="ECO:0000313" key="2">
    <source>
        <dbReference type="Proteomes" id="UP000546200"/>
    </source>
</evidence>
<evidence type="ECO:0000313" key="1">
    <source>
        <dbReference type="EMBL" id="MBB5715837.1"/>
    </source>
</evidence>
<dbReference type="Proteomes" id="UP000546200">
    <property type="component" value="Unassembled WGS sequence"/>
</dbReference>
<keyword evidence="2" id="KW-1185">Reference proteome</keyword>
<proteinExistence type="predicted"/>
<gene>
    <name evidence="1" type="ORF">FHS94_002694</name>
</gene>